<gene>
    <name evidence="2" type="ORF">B1H19_25890</name>
</gene>
<evidence type="ECO:0000313" key="3">
    <source>
        <dbReference type="Proteomes" id="UP000192726"/>
    </source>
</evidence>
<dbReference type="AlphaFoldDB" id="A0A1V0TW55"/>
<evidence type="ECO:0000313" key="2">
    <source>
        <dbReference type="EMBL" id="ARF57143.1"/>
    </source>
</evidence>
<proteinExistence type="predicted"/>
<protein>
    <submittedName>
        <fullName evidence="2">Uncharacterized protein</fullName>
    </submittedName>
</protein>
<evidence type="ECO:0000256" key="1">
    <source>
        <dbReference type="SAM" id="MobiDB-lite"/>
    </source>
</evidence>
<accession>A0A1V0TW55</accession>
<keyword evidence="3" id="KW-1185">Reference proteome</keyword>
<reference evidence="2 3" key="1">
    <citation type="submission" date="2017-04" db="EMBL/GenBank/DDBJ databases">
        <title>Complete Genome Sequence of Streptomyces gilvosporeus F607, a Capable Producer of Natamycin.</title>
        <authorList>
            <person name="Zong G."/>
            <person name="Zhong C."/>
            <person name="Fu J."/>
            <person name="Qin R."/>
            <person name="Cao G."/>
        </authorList>
    </citation>
    <scope>NUCLEOTIDE SEQUENCE [LARGE SCALE GENOMIC DNA]</scope>
    <source>
        <strain evidence="2 3">F607</strain>
    </source>
</reference>
<dbReference type="KEGG" id="sgv:B1H19_25890"/>
<dbReference type="Pfam" id="PF13671">
    <property type="entry name" value="AAA_33"/>
    <property type="match status" value="1"/>
</dbReference>
<dbReference type="Proteomes" id="UP000192726">
    <property type="component" value="Chromosome"/>
</dbReference>
<name>A0A1V0TW55_9ACTN</name>
<dbReference type="EMBL" id="CP020569">
    <property type="protein sequence ID" value="ARF57143.1"/>
    <property type="molecule type" value="Genomic_DNA"/>
</dbReference>
<sequence length="113" mass="12699">MPSLGVARVTPVSTLLITCGLPGTGKTTFARRLEREWSALRLTADAWLHDFCPGWPNAMRLCRQGHSASRRNDSSTRSDGSSGRRRRNWRSSTLCRLFRSVILPVVMVDSEPR</sequence>
<feature type="region of interest" description="Disordered" evidence="1">
    <location>
        <begin position="65"/>
        <end position="88"/>
    </location>
</feature>
<dbReference type="Gene3D" id="3.40.50.300">
    <property type="entry name" value="P-loop containing nucleotide triphosphate hydrolases"/>
    <property type="match status" value="1"/>
</dbReference>
<dbReference type="STRING" id="553510.B1H19_25890"/>
<organism evidence="2 3">
    <name type="scientific">Streptomyces gilvosporeus</name>
    <dbReference type="NCBI Taxonomy" id="553510"/>
    <lineage>
        <taxon>Bacteria</taxon>
        <taxon>Bacillati</taxon>
        <taxon>Actinomycetota</taxon>
        <taxon>Actinomycetes</taxon>
        <taxon>Kitasatosporales</taxon>
        <taxon>Streptomycetaceae</taxon>
        <taxon>Streptomyces</taxon>
    </lineage>
</organism>
<dbReference type="InterPro" id="IPR027417">
    <property type="entry name" value="P-loop_NTPase"/>
</dbReference>
<dbReference type="SUPFAM" id="SSF52540">
    <property type="entry name" value="P-loop containing nucleoside triphosphate hydrolases"/>
    <property type="match status" value="1"/>
</dbReference>